<feature type="domain" description="PX" evidence="2">
    <location>
        <begin position="160"/>
        <end position="273"/>
    </location>
</feature>
<dbReference type="SMART" id="SM00312">
    <property type="entry name" value="PX"/>
    <property type="match status" value="1"/>
</dbReference>
<dbReference type="STRING" id="133385.A0A2T9YXQ1"/>
<proteinExistence type="predicted"/>
<dbReference type="AlphaFoldDB" id="A0A2T9YXQ1"/>
<dbReference type="EMBL" id="MBFR01000019">
    <property type="protein sequence ID" value="PVU97074.1"/>
    <property type="molecule type" value="Genomic_DNA"/>
</dbReference>
<evidence type="ECO:0000256" key="1">
    <source>
        <dbReference type="SAM" id="MobiDB-lite"/>
    </source>
</evidence>
<feature type="region of interest" description="Disordered" evidence="1">
    <location>
        <begin position="386"/>
        <end position="425"/>
    </location>
</feature>
<feature type="compositionally biased region" description="Polar residues" evidence="1">
    <location>
        <begin position="314"/>
        <end position="328"/>
    </location>
</feature>
<organism evidence="3 4">
    <name type="scientific">Smittium simulii</name>
    <dbReference type="NCBI Taxonomy" id="133385"/>
    <lineage>
        <taxon>Eukaryota</taxon>
        <taxon>Fungi</taxon>
        <taxon>Fungi incertae sedis</taxon>
        <taxon>Zoopagomycota</taxon>
        <taxon>Kickxellomycotina</taxon>
        <taxon>Harpellomycetes</taxon>
        <taxon>Harpellales</taxon>
        <taxon>Legeriomycetaceae</taxon>
        <taxon>Smittium</taxon>
    </lineage>
</organism>
<dbReference type="InterPro" id="IPR001683">
    <property type="entry name" value="PX_dom"/>
</dbReference>
<dbReference type="InterPro" id="IPR036871">
    <property type="entry name" value="PX_dom_sf"/>
</dbReference>
<dbReference type="SUPFAM" id="SSF64268">
    <property type="entry name" value="PX domain"/>
    <property type="match status" value="1"/>
</dbReference>
<protein>
    <recommendedName>
        <fullName evidence="2">PX domain-containing protein</fullName>
    </recommendedName>
</protein>
<dbReference type="PROSITE" id="PS50195">
    <property type="entry name" value="PX"/>
    <property type="match status" value="1"/>
</dbReference>
<evidence type="ECO:0000313" key="3">
    <source>
        <dbReference type="EMBL" id="PVU97074.1"/>
    </source>
</evidence>
<name>A0A2T9YXQ1_9FUNG</name>
<comment type="caution">
    <text evidence="3">The sequence shown here is derived from an EMBL/GenBank/DDBJ whole genome shotgun (WGS) entry which is preliminary data.</text>
</comment>
<keyword evidence="4" id="KW-1185">Reference proteome</keyword>
<reference evidence="3 4" key="1">
    <citation type="journal article" date="2018" name="MBio">
        <title>Comparative Genomics Reveals the Core Gene Toolbox for the Fungus-Insect Symbiosis.</title>
        <authorList>
            <person name="Wang Y."/>
            <person name="Stata M."/>
            <person name="Wang W."/>
            <person name="Stajich J.E."/>
            <person name="White M.M."/>
            <person name="Moncalvo J.M."/>
        </authorList>
    </citation>
    <scope>NUCLEOTIDE SEQUENCE [LARGE SCALE GENOMIC DNA]</scope>
    <source>
        <strain evidence="3 4">SWE-8-4</strain>
    </source>
</reference>
<feature type="region of interest" description="Disordered" evidence="1">
    <location>
        <begin position="314"/>
        <end position="361"/>
    </location>
</feature>
<dbReference type="Proteomes" id="UP000245383">
    <property type="component" value="Unassembled WGS sequence"/>
</dbReference>
<gene>
    <name evidence="3" type="ORF">BB561_000783</name>
</gene>
<dbReference type="CDD" id="cd06093">
    <property type="entry name" value="PX_domain"/>
    <property type="match status" value="1"/>
</dbReference>
<accession>A0A2T9YXQ1</accession>
<dbReference type="Pfam" id="PF00787">
    <property type="entry name" value="PX"/>
    <property type="match status" value="1"/>
</dbReference>
<dbReference type="Gene3D" id="3.30.1520.10">
    <property type="entry name" value="Phox-like domain"/>
    <property type="match status" value="1"/>
</dbReference>
<dbReference type="GO" id="GO:0035091">
    <property type="term" value="F:phosphatidylinositol binding"/>
    <property type="evidence" value="ECO:0007669"/>
    <property type="project" value="InterPro"/>
</dbReference>
<sequence>MSYPLHLKASTGFLEKDRTTLTPLTISIKNMFSKGLKYSQSIPNIKGRAEKTTLGSEVEFEIVDMSQLPESLTRIADFQDRDDLKPNAYDLQEKNFTNKTVDYSNNFNKIPNKPKSPIRMKSFRLLSRLFTGDISLFKSSGSSGSLNFKSKKQKLTVLVQDVVKADSGLDPDTNDNNELFVYNILVKRNSDSYNIKLSFEDFAMLYSKVYLCYPNKRLPPFPDKKSQDFTTLLDFLLKNIAKINQLLQFIVSDKDLRNSPFLIDFLKLDNNEISDKNLKSYQNDKLENTQISNNPTDKTKDLRAIKSLYQLNENVMTPSKQMRSSNNLRKPIRKTRADDNIDSEDKNSSDEKLLKRTRNNGTKAMRKRFGFRRELQVVDKLSLPNLRTAPSRNYDSDYNNYQSNKLKKHYPTGLSSPTRFRENSF</sequence>
<evidence type="ECO:0000259" key="2">
    <source>
        <dbReference type="PROSITE" id="PS50195"/>
    </source>
</evidence>
<evidence type="ECO:0000313" key="4">
    <source>
        <dbReference type="Proteomes" id="UP000245383"/>
    </source>
</evidence>
<feature type="compositionally biased region" description="Basic and acidic residues" evidence="1">
    <location>
        <begin position="335"/>
        <end position="354"/>
    </location>
</feature>